<feature type="disulfide bond" evidence="1">
    <location>
        <begin position="285"/>
        <end position="295"/>
    </location>
</feature>
<organism evidence="3 4">
    <name type="scientific">Rhizodiscina lignyota</name>
    <dbReference type="NCBI Taxonomy" id="1504668"/>
    <lineage>
        <taxon>Eukaryota</taxon>
        <taxon>Fungi</taxon>
        <taxon>Dikarya</taxon>
        <taxon>Ascomycota</taxon>
        <taxon>Pezizomycotina</taxon>
        <taxon>Dothideomycetes</taxon>
        <taxon>Pleosporomycetidae</taxon>
        <taxon>Aulographales</taxon>
        <taxon>Rhizodiscinaceae</taxon>
        <taxon>Rhizodiscina</taxon>
    </lineage>
</organism>
<dbReference type="EMBL" id="ML978121">
    <property type="protein sequence ID" value="KAF2104326.1"/>
    <property type="molecule type" value="Genomic_DNA"/>
</dbReference>
<feature type="disulfide bond" evidence="1">
    <location>
        <begin position="275"/>
        <end position="284"/>
    </location>
</feature>
<dbReference type="Proteomes" id="UP000799772">
    <property type="component" value="Unassembled WGS sequence"/>
</dbReference>
<protein>
    <submittedName>
        <fullName evidence="3">Osmotin, thaumatin-like protein</fullName>
    </submittedName>
</protein>
<keyword evidence="4" id="KW-1185">Reference proteome</keyword>
<dbReference type="PIRSF" id="PIRSF002703">
    <property type="entry name" value="Thaumatin"/>
    <property type="match status" value="1"/>
</dbReference>
<feature type="disulfide bond" evidence="1">
    <location>
        <begin position="56"/>
        <end position="336"/>
    </location>
</feature>
<evidence type="ECO:0000256" key="1">
    <source>
        <dbReference type="PIRSR" id="PIRSR002703-1"/>
    </source>
</evidence>
<dbReference type="PANTHER" id="PTHR31048">
    <property type="entry name" value="OS03G0233200 PROTEIN"/>
    <property type="match status" value="1"/>
</dbReference>
<evidence type="ECO:0000313" key="3">
    <source>
        <dbReference type="EMBL" id="KAF2104326.1"/>
    </source>
</evidence>
<feature type="disulfide bond" evidence="1">
    <location>
        <begin position="126"/>
        <end position="132"/>
    </location>
</feature>
<feature type="chain" id="PRO_5040492353" evidence="2">
    <location>
        <begin position="29"/>
        <end position="392"/>
    </location>
</feature>
<feature type="disulfide bond" evidence="1">
    <location>
        <begin position="239"/>
        <end position="271"/>
    </location>
</feature>
<evidence type="ECO:0000313" key="4">
    <source>
        <dbReference type="Proteomes" id="UP000799772"/>
    </source>
</evidence>
<reference evidence="3" key="1">
    <citation type="journal article" date="2020" name="Stud. Mycol.">
        <title>101 Dothideomycetes genomes: a test case for predicting lifestyles and emergence of pathogens.</title>
        <authorList>
            <person name="Haridas S."/>
            <person name="Albert R."/>
            <person name="Binder M."/>
            <person name="Bloem J."/>
            <person name="Labutti K."/>
            <person name="Salamov A."/>
            <person name="Andreopoulos B."/>
            <person name="Baker S."/>
            <person name="Barry K."/>
            <person name="Bills G."/>
            <person name="Bluhm B."/>
            <person name="Cannon C."/>
            <person name="Castanera R."/>
            <person name="Culley D."/>
            <person name="Daum C."/>
            <person name="Ezra D."/>
            <person name="Gonzalez J."/>
            <person name="Henrissat B."/>
            <person name="Kuo A."/>
            <person name="Liang C."/>
            <person name="Lipzen A."/>
            <person name="Lutzoni F."/>
            <person name="Magnuson J."/>
            <person name="Mondo S."/>
            <person name="Nolan M."/>
            <person name="Ohm R."/>
            <person name="Pangilinan J."/>
            <person name="Park H.-J."/>
            <person name="Ramirez L."/>
            <person name="Alfaro M."/>
            <person name="Sun H."/>
            <person name="Tritt A."/>
            <person name="Yoshinaga Y."/>
            <person name="Zwiers L.-H."/>
            <person name="Turgeon B."/>
            <person name="Goodwin S."/>
            <person name="Spatafora J."/>
            <person name="Crous P."/>
            <person name="Grigoriev I."/>
        </authorList>
    </citation>
    <scope>NUCLEOTIDE SEQUENCE</scope>
    <source>
        <strain evidence="3">CBS 133067</strain>
    </source>
</reference>
<evidence type="ECO:0000256" key="2">
    <source>
        <dbReference type="SAM" id="SignalP"/>
    </source>
</evidence>
<keyword evidence="1" id="KW-1015">Disulfide bond</keyword>
<sequence length="392" mass="42051">MCILRGAPVRCLLWISLVALLPSSVVQCHHMDRIAPRKLEKRQKGNQTPLIVTNYCPDTIYPGIVTQSGDGPQNTGFELQSGDSQNQTVSEDWQGRVWGRTNCSFNSQGTAPANNSPGKACGTGDCGGVVGCKGTVIQGEVPVTLAEFTLDAGDGQTYYDISLVDGYNIPLAVVLQPLGNSSFDEIPPNLTNPSCVGTAGLLASQNFNAYNNGDFLGTNSSNPLPFDTNVTDSDIANWCPWDLQVNAPSGPSNGVYTYPDTTVQRPDFDPCYSACAKYNDDADCCTGSHGSPDSCQPSDYSKAAKSICPDAYSYAFDDQTSTFIIPAGAGFQVIFCPGGRSTTILSSESNQLSQLQNTGHVNAVDFIKWQKQARISMMFDIQKKHLFQAPVS</sequence>
<proteinExistence type="predicted"/>
<gene>
    <name evidence="3" type="ORF">NA57DRAFT_62924</name>
</gene>
<comment type="caution">
    <text evidence="3">The sequence shown here is derived from an EMBL/GenBank/DDBJ whole genome shotgun (WGS) entry which is preliminary data.</text>
</comment>
<dbReference type="Gene3D" id="2.60.110.10">
    <property type="entry name" value="Thaumatin"/>
    <property type="match status" value="1"/>
</dbReference>
<dbReference type="OrthoDB" id="430315at2759"/>
<dbReference type="AlphaFoldDB" id="A0A9P4IU48"/>
<name>A0A9P4IU48_9PEZI</name>
<feature type="signal peptide" evidence="2">
    <location>
        <begin position="1"/>
        <end position="28"/>
    </location>
</feature>
<dbReference type="Pfam" id="PF00314">
    <property type="entry name" value="Thaumatin"/>
    <property type="match status" value="1"/>
</dbReference>
<dbReference type="InterPro" id="IPR001938">
    <property type="entry name" value="Thaumatin"/>
</dbReference>
<dbReference type="InterPro" id="IPR037176">
    <property type="entry name" value="Osmotin/thaumatin-like_sf"/>
</dbReference>
<feature type="disulfide bond" evidence="1">
    <location>
        <begin position="103"/>
        <end position="121"/>
    </location>
</feature>
<accession>A0A9P4IU48</accession>
<dbReference type="PROSITE" id="PS51367">
    <property type="entry name" value="THAUMATIN_2"/>
    <property type="match status" value="1"/>
</dbReference>
<dbReference type="SMART" id="SM00205">
    <property type="entry name" value="THN"/>
    <property type="match status" value="1"/>
</dbReference>
<keyword evidence="2" id="KW-0732">Signal</keyword>
<dbReference type="SUPFAM" id="SSF49870">
    <property type="entry name" value="Osmotin, thaumatin-like protein"/>
    <property type="match status" value="1"/>
</dbReference>